<comment type="caution">
    <text evidence="3">The sequence shown here is derived from an EMBL/GenBank/DDBJ whole genome shotgun (WGS) entry which is preliminary data.</text>
</comment>
<dbReference type="InterPro" id="IPR040697">
    <property type="entry name" value="PulA_N1"/>
</dbReference>
<dbReference type="Gene3D" id="2.60.40.10">
    <property type="entry name" value="Immunoglobulins"/>
    <property type="match status" value="1"/>
</dbReference>
<name>A0A7X2NUN7_9FIRM</name>
<keyword evidence="3" id="KW-0326">Glycosidase</keyword>
<comment type="similarity">
    <text evidence="1">Belongs to the glycosyl hydrolase 13 family.</text>
</comment>
<dbReference type="Gene3D" id="3.20.20.80">
    <property type="entry name" value="Glycosidases"/>
    <property type="match status" value="1"/>
</dbReference>
<dbReference type="InterPro" id="IPR004193">
    <property type="entry name" value="Glyco_hydro_13_N"/>
</dbReference>
<dbReference type="SUPFAM" id="SSF51445">
    <property type="entry name" value="(Trans)glycosidases"/>
    <property type="match status" value="1"/>
</dbReference>
<dbReference type="PANTHER" id="PTHR43002">
    <property type="entry name" value="GLYCOGEN DEBRANCHING ENZYME"/>
    <property type="match status" value="1"/>
</dbReference>
<keyword evidence="4" id="KW-1185">Reference proteome</keyword>
<sequence length="709" mass="80456">MSVIEAFLDDYGKVLVTVSKIFYNGSASGFYITDDYGLYAECVIRGVEEHEREVRYHLTIPADLPFGRNYYIHEEQGQCVVLQNRFIVRTAQFDKEFNYSGDDLGAIWTRNGTSFALWAPTAVRVFVRIEHGGVLRMVPMKRTDHGVFRAYVSGDLSQALYRYVLERDGKTAESLDPYGFSTSANGRNSAVINLARVLDIPDPGVKTPLASPADAVIYECSVRDMTSSILSNTREHGTFNALCQSGTSYRGQPTGFDYLCSLGITHVQLQPVIDFSTVDEEHPDRNYNWGYDPAQIVGLEGSYTKHPEDPYSRMMGLRKVTAAFHEHGIRVILDVVYNHMYDMEQSALNRTVPYYFFRYTDSGYLSNGSYCGNDLDSERPMMRKLLIYAVKFLMNTYGVDGFRFDLMGILDVSTMNQLNLAAHAIRSDALIYGEGWDMPTALSEDRKAKIYNQHQMPGIGHFNDTFRDVAKGPTSDDRKYDTGYLTGNTGLAFEMCSALTGNSLDQPYFMRFDSPIQSVNAVETHDNATAWDKMHFCCGEEPREIRLKRQKMMILATMCAQGIPFLHAGMEFCGTKKDCSNSYNAGDEINGMNWERMIFNEDLVEYTRKAISLRRSWKAFRLSTRAEVEQCVHFSIADESVIFYDIDIADEAHHSAGIRVILNPSSSDREYRFDEPWQIVFGADGECLSVYSNEVFLPAYTIFVCSRRH</sequence>
<dbReference type="RefSeq" id="WP_105302786.1">
    <property type="nucleotide sequence ID" value="NZ_JAQXPC010000111.1"/>
</dbReference>
<evidence type="ECO:0000313" key="3">
    <source>
        <dbReference type="EMBL" id="MSS59626.1"/>
    </source>
</evidence>
<dbReference type="Pfam" id="PF17999">
    <property type="entry name" value="PulA_N1"/>
    <property type="match status" value="1"/>
</dbReference>
<feature type="domain" description="Glycosyl hydrolase family 13 catalytic" evidence="2">
    <location>
        <begin position="249"/>
        <end position="614"/>
    </location>
</feature>
<accession>A0A7X2NUN7</accession>
<dbReference type="SUPFAM" id="SSF81296">
    <property type="entry name" value="E set domains"/>
    <property type="match status" value="1"/>
</dbReference>
<evidence type="ECO:0000259" key="2">
    <source>
        <dbReference type="SMART" id="SM00642"/>
    </source>
</evidence>
<organism evidence="3 4">
    <name type="scientific">Stecheria intestinalis</name>
    <dbReference type="NCBI Taxonomy" id="2606630"/>
    <lineage>
        <taxon>Bacteria</taxon>
        <taxon>Bacillati</taxon>
        <taxon>Bacillota</taxon>
        <taxon>Erysipelotrichia</taxon>
        <taxon>Erysipelotrichales</taxon>
        <taxon>Erysipelotrichaceae</taxon>
        <taxon>Stecheria</taxon>
    </lineage>
</organism>
<gene>
    <name evidence="3" type="primary">pulA</name>
    <name evidence="3" type="ORF">FYJ51_12055</name>
</gene>
<dbReference type="AlphaFoldDB" id="A0A7X2NUN7"/>
<proteinExistence type="inferred from homology"/>
<dbReference type="InterPro" id="IPR011840">
    <property type="entry name" value="PulA_typeI"/>
</dbReference>
<evidence type="ECO:0000256" key="1">
    <source>
        <dbReference type="ARBA" id="ARBA00008061"/>
    </source>
</evidence>
<dbReference type="Pfam" id="PF00128">
    <property type="entry name" value="Alpha-amylase"/>
    <property type="match status" value="1"/>
</dbReference>
<reference evidence="3 4" key="1">
    <citation type="submission" date="2019-08" db="EMBL/GenBank/DDBJ databases">
        <title>In-depth cultivation of the pig gut microbiome towards novel bacterial diversity and tailored functional studies.</title>
        <authorList>
            <person name="Wylensek D."/>
            <person name="Hitch T.C.A."/>
            <person name="Clavel T."/>
        </authorList>
    </citation>
    <scope>NUCLEOTIDE SEQUENCE [LARGE SCALE GENOMIC DNA]</scope>
    <source>
        <strain evidence="3 4">Oil+RF-744-GAM-WT-6</strain>
    </source>
</reference>
<dbReference type="EMBL" id="VUMN01000040">
    <property type="protein sequence ID" value="MSS59626.1"/>
    <property type="molecule type" value="Genomic_DNA"/>
</dbReference>
<dbReference type="GO" id="GO:0005975">
    <property type="term" value="P:carbohydrate metabolic process"/>
    <property type="evidence" value="ECO:0007669"/>
    <property type="project" value="InterPro"/>
</dbReference>
<dbReference type="GO" id="GO:0051060">
    <property type="term" value="F:pullulanase activity"/>
    <property type="evidence" value="ECO:0007669"/>
    <property type="project" value="UniProtKB-EC"/>
</dbReference>
<dbReference type="EC" id="3.2.1.41" evidence="3"/>
<protein>
    <submittedName>
        <fullName evidence="3">Type I pullulanase</fullName>
        <ecNumber evidence="3">3.2.1.41</ecNumber>
    </submittedName>
</protein>
<dbReference type="NCBIfam" id="TIGR02104">
    <property type="entry name" value="pulA_typeI"/>
    <property type="match status" value="1"/>
</dbReference>
<dbReference type="CDD" id="cd11341">
    <property type="entry name" value="AmyAc_Pullulanase_LD-like"/>
    <property type="match status" value="1"/>
</dbReference>
<evidence type="ECO:0000313" key="4">
    <source>
        <dbReference type="Proteomes" id="UP000461880"/>
    </source>
</evidence>
<keyword evidence="3" id="KW-0378">Hydrolase</keyword>
<dbReference type="InterPro" id="IPR006047">
    <property type="entry name" value="GH13_cat_dom"/>
</dbReference>
<dbReference type="Pfam" id="PF02922">
    <property type="entry name" value="CBM_48"/>
    <property type="match status" value="1"/>
</dbReference>
<dbReference type="InterPro" id="IPR017853">
    <property type="entry name" value="GH"/>
</dbReference>
<dbReference type="InterPro" id="IPR013783">
    <property type="entry name" value="Ig-like_fold"/>
</dbReference>
<dbReference type="Gene3D" id="2.60.40.2320">
    <property type="match status" value="1"/>
</dbReference>
<dbReference type="Proteomes" id="UP000461880">
    <property type="component" value="Unassembled WGS sequence"/>
</dbReference>
<dbReference type="InterPro" id="IPR014756">
    <property type="entry name" value="Ig_E-set"/>
</dbReference>
<dbReference type="SMART" id="SM00642">
    <property type="entry name" value="Aamy"/>
    <property type="match status" value="1"/>
</dbReference>
<dbReference type="CDD" id="cd02860">
    <property type="entry name" value="E_set_Pullulanase"/>
    <property type="match status" value="1"/>
</dbReference>